<dbReference type="Proteomes" id="UP000324800">
    <property type="component" value="Unassembled WGS sequence"/>
</dbReference>
<sequence>TLLNKFIGNVEKNEEFVLSTTIQHVIGVRNGSDDKTILAGAVTDSMILSIFSPDEKTSKSGSKSLCDLIEENEIFGHSLMTTGFIQKVQHAFTNNQQSSSSSQTESTTPYHVKCGLLDIIHKLAATVDDLQPISILIPILIVLKTNEDKNIKKKSENIFIFLNSKGINAPSSESTKENDEKIQYLEEQNRIKDEETRRKDEQLQKELIEKSKETKRAEEAEEKVRIAEERARLAEERTRQADIQLRAAQDHVLLVAKQTTKPSQIPASLNSALQKMNVPQGDKGRVQGSSFVHSNERCNSTITMDPIINEGVARFEVVFNEHDGEKFSLIFKFGNCYCFASLQIE</sequence>
<gene>
    <name evidence="2" type="ORF">EZS28_004735</name>
</gene>
<feature type="coiled-coil region" evidence="1">
    <location>
        <begin position="184"/>
        <end position="237"/>
    </location>
</feature>
<evidence type="ECO:0000256" key="1">
    <source>
        <dbReference type="SAM" id="Coils"/>
    </source>
</evidence>
<organism evidence="2 3">
    <name type="scientific">Streblomastix strix</name>
    <dbReference type="NCBI Taxonomy" id="222440"/>
    <lineage>
        <taxon>Eukaryota</taxon>
        <taxon>Metamonada</taxon>
        <taxon>Preaxostyla</taxon>
        <taxon>Oxymonadida</taxon>
        <taxon>Streblomastigidae</taxon>
        <taxon>Streblomastix</taxon>
    </lineage>
</organism>
<keyword evidence="1" id="KW-0175">Coiled coil</keyword>
<dbReference type="EMBL" id="SNRW01000691">
    <property type="protein sequence ID" value="KAA6399737.1"/>
    <property type="molecule type" value="Genomic_DNA"/>
</dbReference>
<dbReference type="AlphaFoldDB" id="A0A5J4WXC6"/>
<proteinExistence type="predicted"/>
<accession>A0A5J4WXC6</accession>
<evidence type="ECO:0000313" key="3">
    <source>
        <dbReference type="Proteomes" id="UP000324800"/>
    </source>
</evidence>
<protein>
    <submittedName>
        <fullName evidence="2">Uncharacterized protein</fullName>
    </submittedName>
</protein>
<name>A0A5J4WXC6_9EUKA</name>
<feature type="non-terminal residue" evidence="2">
    <location>
        <position position="1"/>
    </location>
</feature>
<comment type="caution">
    <text evidence="2">The sequence shown here is derived from an EMBL/GenBank/DDBJ whole genome shotgun (WGS) entry which is preliminary data.</text>
</comment>
<reference evidence="2 3" key="1">
    <citation type="submission" date="2019-03" db="EMBL/GenBank/DDBJ databases">
        <title>Single cell metagenomics reveals metabolic interactions within the superorganism composed of flagellate Streblomastix strix and complex community of Bacteroidetes bacteria on its surface.</title>
        <authorList>
            <person name="Treitli S.C."/>
            <person name="Kolisko M."/>
            <person name="Husnik F."/>
            <person name="Keeling P."/>
            <person name="Hampl V."/>
        </authorList>
    </citation>
    <scope>NUCLEOTIDE SEQUENCE [LARGE SCALE GENOMIC DNA]</scope>
    <source>
        <strain evidence="2">ST1C</strain>
    </source>
</reference>
<evidence type="ECO:0000313" key="2">
    <source>
        <dbReference type="EMBL" id="KAA6399737.1"/>
    </source>
</evidence>